<keyword evidence="5" id="KW-0460">Magnesium</keyword>
<dbReference type="EMBL" id="JAAEDI010000021">
    <property type="protein sequence ID" value="MBR0651805.1"/>
    <property type="molecule type" value="Genomic_DNA"/>
</dbReference>
<dbReference type="Pfam" id="PF03738">
    <property type="entry name" value="GSP_synth"/>
    <property type="match status" value="1"/>
</dbReference>
<reference evidence="8" key="1">
    <citation type="journal article" date="2021" name="Syst. Appl. Microbiol.">
        <title>Roseomonas hellenica sp. nov., isolated from roots of wild-growing Alkanna tinctoria.</title>
        <authorList>
            <person name="Rat A."/>
            <person name="Naranjo H.D."/>
            <person name="Lebbe L."/>
            <person name="Cnockaert M."/>
            <person name="Krigas N."/>
            <person name="Grigoriadou K."/>
            <person name="Maloupa E."/>
            <person name="Willems A."/>
        </authorList>
    </citation>
    <scope>NUCLEOTIDE SEQUENCE [LARGE SCALE GENOMIC DNA]</scope>
    <source>
        <strain evidence="8">LMG 31159</strain>
    </source>
</reference>
<organism evidence="7 8">
    <name type="scientific">Neoroseomonas terrae</name>
    <dbReference type="NCBI Taxonomy" id="424799"/>
    <lineage>
        <taxon>Bacteria</taxon>
        <taxon>Pseudomonadati</taxon>
        <taxon>Pseudomonadota</taxon>
        <taxon>Alphaproteobacteria</taxon>
        <taxon>Acetobacterales</taxon>
        <taxon>Acetobacteraceae</taxon>
        <taxon>Neoroseomonas</taxon>
    </lineage>
</organism>
<evidence type="ECO:0000256" key="4">
    <source>
        <dbReference type="ARBA" id="ARBA00022840"/>
    </source>
</evidence>
<dbReference type="RefSeq" id="WP_211870519.1">
    <property type="nucleotide sequence ID" value="NZ_JAAEDI010000021.1"/>
</dbReference>
<evidence type="ECO:0000256" key="2">
    <source>
        <dbReference type="ARBA" id="ARBA00022723"/>
    </source>
</evidence>
<keyword evidence="8" id="KW-1185">Reference proteome</keyword>
<name>A0ABS5ELB0_9PROT</name>
<dbReference type="SUPFAM" id="SSF52440">
    <property type="entry name" value="PreATP-grasp domain"/>
    <property type="match status" value="1"/>
</dbReference>
<evidence type="ECO:0000259" key="6">
    <source>
        <dbReference type="Pfam" id="PF03738"/>
    </source>
</evidence>
<evidence type="ECO:0000256" key="5">
    <source>
        <dbReference type="ARBA" id="ARBA00022842"/>
    </source>
</evidence>
<accession>A0ABS5ELB0</accession>
<evidence type="ECO:0000313" key="7">
    <source>
        <dbReference type="EMBL" id="MBR0651805.1"/>
    </source>
</evidence>
<dbReference type="InterPro" id="IPR016185">
    <property type="entry name" value="PreATP-grasp_dom_sf"/>
</dbReference>
<keyword evidence="4" id="KW-0067">ATP-binding</keyword>
<proteinExistence type="predicted"/>
<dbReference type="InterPro" id="IPR005494">
    <property type="entry name" value="GSPS_pre-ATP-grasp-like_dom"/>
</dbReference>
<evidence type="ECO:0000313" key="8">
    <source>
        <dbReference type="Proteomes" id="UP000698752"/>
    </source>
</evidence>
<keyword evidence="2" id="KW-0479">Metal-binding</keyword>
<sequence length="396" mass="43613">MAYPPFQRIAVKTPAEAEARLRELGMLAPAPDGQPWWVTDAAYVIDAALVERVFTAATGIQQRCYAAVEALVSSGDYNYFGIANPAMQTAITQSWRAKDSPLYGRMDFSFAPDGTPMLLDYEADSPFGLAEASYVQWEWFEAWQEANRASRDSQENLIYEKLTAHLPRTGLPHRFAIACGGETMVNGNPADTGERFDAEYLAEIARELGMRPSICSMEQIGWDLDAQCFVDAADEPLQAMIKIYPWDWMEDEPNVDVLPRCRTRILPGAWTRLMADKTMMALLWHMTPGAPNLLPTFLERPAQPGGPLVAKPRRGWDGEHVTLPGQTPGEVPEAAMGPLLYQAHCPLPVFDAGRGQVHANLSVWIVGGEPAGIAFRESSGPVTGPAARFVPHILRG</sequence>
<keyword evidence="1" id="KW-0436">Ligase</keyword>
<keyword evidence="3" id="KW-0547">Nucleotide-binding</keyword>
<evidence type="ECO:0000256" key="1">
    <source>
        <dbReference type="ARBA" id="ARBA00022598"/>
    </source>
</evidence>
<dbReference type="Proteomes" id="UP000698752">
    <property type="component" value="Unassembled WGS sequence"/>
</dbReference>
<dbReference type="SUPFAM" id="SSF56059">
    <property type="entry name" value="Glutathione synthetase ATP-binding domain-like"/>
    <property type="match status" value="1"/>
</dbReference>
<dbReference type="Gene3D" id="3.30.1490.330">
    <property type="match status" value="1"/>
</dbReference>
<feature type="domain" description="Glutathionylspermidine synthase pre-ATP-grasp-like" evidence="6">
    <location>
        <begin position="20"/>
        <end position="393"/>
    </location>
</feature>
<comment type="caution">
    <text evidence="7">The sequence shown here is derived from an EMBL/GenBank/DDBJ whole genome shotgun (WGS) entry which is preliminary data.</text>
</comment>
<gene>
    <name evidence="7" type="ORF">GXW78_19200</name>
</gene>
<protein>
    <submittedName>
        <fullName evidence="7">Glutathionylspermidine synthase family protein</fullName>
    </submittedName>
</protein>
<evidence type="ECO:0000256" key="3">
    <source>
        <dbReference type="ARBA" id="ARBA00022741"/>
    </source>
</evidence>